<feature type="transmembrane region" description="Helical" evidence="5">
    <location>
        <begin position="427"/>
        <end position="453"/>
    </location>
</feature>
<dbReference type="Pfam" id="PF13515">
    <property type="entry name" value="FUSC_2"/>
    <property type="match status" value="1"/>
</dbReference>
<keyword evidence="3 5" id="KW-1133">Transmembrane helix</keyword>
<dbReference type="EMBL" id="BMMK01000004">
    <property type="protein sequence ID" value="GGM43852.1"/>
    <property type="molecule type" value="Genomic_DNA"/>
</dbReference>
<evidence type="ECO:0000313" key="8">
    <source>
        <dbReference type="Proteomes" id="UP000637578"/>
    </source>
</evidence>
<keyword evidence="4 5" id="KW-0472">Membrane</keyword>
<keyword evidence="8" id="KW-1185">Reference proteome</keyword>
<reference evidence="7" key="1">
    <citation type="journal article" date="2014" name="Int. J. Syst. Evol. Microbiol.">
        <title>Complete genome sequence of Corynebacterium casei LMG S-19264T (=DSM 44701T), isolated from a smear-ripened cheese.</title>
        <authorList>
            <consortium name="US DOE Joint Genome Institute (JGI-PGF)"/>
            <person name="Walter F."/>
            <person name="Albersmeier A."/>
            <person name="Kalinowski J."/>
            <person name="Ruckert C."/>
        </authorList>
    </citation>
    <scope>NUCLEOTIDE SEQUENCE</scope>
    <source>
        <strain evidence="7">CGMCC 4.5737</strain>
    </source>
</reference>
<feature type="transmembrane region" description="Helical" evidence="5">
    <location>
        <begin position="117"/>
        <end position="138"/>
    </location>
</feature>
<evidence type="ECO:0000256" key="1">
    <source>
        <dbReference type="ARBA" id="ARBA00004141"/>
    </source>
</evidence>
<accession>A0A8J3CDG2</accession>
<protein>
    <recommendedName>
        <fullName evidence="6">Integral membrane bound transporter domain-containing protein</fullName>
    </recommendedName>
</protein>
<sequence>MLAVTAVATGTAAAFGLAEITAIAGLGTMFGLMAGVGGSLRADLKLLSWCGPLLVLALAAGPAVDELPALAIAVPTVAVLGAAFAPLLGWRLELAVGAFLTATVLASATGIGTGLSILVRLAAAALGVAFAVVLRIVFGGRDPSANTRTAVSEALTSQDPHTLPQAIKVWRSAGGEPWLGEALAGVSAVRTARAELGARVLTAPPQVGERLRIALVEADRVISQLALAVRARSTRTLPMLDLLLQQLEWVRLASPPADVVRQLDSLTTGLRRVRNSLTTRVTGTTETAPRGARRRILGEELRALLVPQSALLRHALRSTVAVLVGASIAVWQHNPQASILVITIFAVLRPSRRDSVSVALQRAAWTFVAVGFAAAIGAVTPGPILVAAFVVLGVVGFPVLQRNHTALTALLTALVVVLRGVDHRSPLIDIVINFLTSAAIGATLALAVGYLTLPRPRAGLLERVHNAVESVRGLTWALLEPGGARQVKSLHAIAVRRVHDLLAFVDRAEEEPEEVREAAREAGHALDTLRAVLRELAELPEELRRPAVPAVRRVRAVLGPPSQAGPDELQVVPHNQPWQAALAAQMMVTEANAVQRAVARMAEE</sequence>
<feature type="transmembrane region" description="Helical" evidence="5">
    <location>
        <begin position="94"/>
        <end position="111"/>
    </location>
</feature>
<proteinExistence type="predicted"/>
<reference evidence="7" key="2">
    <citation type="submission" date="2020-09" db="EMBL/GenBank/DDBJ databases">
        <authorList>
            <person name="Sun Q."/>
            <person name="Zhou Y."/>
        </authorList>
    </citation>
    <scope>NUCLEOTIDE SEQUENCE</scope>
    <source>
        <strain evidence="7">CGMCC 4.5737</strain>
    </source>
</reference>
<evidence type="ECO:0000256" key="2">
    <source>
        <dbReference type="ARBA" id="ARBA00022692"/>
    </source>
</evidence>
<gene>
    <name evidence="7" type="ORF">GCM10012275_13590</name>
</gene>
<feature type="transmembrane region" description="Helical" evidence="5">
    <location>
        <begin position="405"/>
        <end position="421"/>
    </location>
</feature>
<evidence type="ECO:0000313" key="7">
    <source>
        <dbReference type="EMBL" id="GGM43852.1"/>
    </source>
</evidence>
<evidence type="ECO:0000256" key="5">
    <source>
        <dbReference type="SAM" id="Phobius"/>
    </source>
</evidence>
<evidence type="ECO:0000256" key="4">
    <source>
        <dbReference type="ARBA" id="ARBA00023136"/>
    </source>
</evidence>
<name>A0A8J3CDG2_9PSEU</name>
<dbReference type="GO" id="GO:0016020">
    <property type="term" value="C:membrane"/>
    <property type="evidence" value="ECO:0007669"/>
    <property type="project" value="UniProtKB-SubCell"/>
</dbReference>
<organism evidence="7 8">
    <name type="scientific">Longimycelium tulufanense</name>
    <dbReference type="NCBI Taxonomy" id="907463"/>
    <lineage>
        <taxon>Bacteria</taxon>
        <taxon>Bacillati</taxon>
        <taxon>Actinomycetota</taxon>
        <taxon>Actinomycetes</taxon>
        <taxon>Pseudonocardiales</taxon>
        <taxon>Pseudonocardiaceae</taxon>
        <taxon>Longimycelium</taxon>
    </lineage>
</organism>
<dbReference type="InterPro" id="IPR049453">
    <property type="entry name" value="Memb_transporter_dom"/>
</dbReference>
<feature type="transmembrane region" description="Helical" evidence="5">
    <location>
        <begin position="359"/>
        <end position="378"/>
    </location>
</feature>
<evidence type="ECO:0000259" key="6">
    <source>
        <dbReference type="Pfam" id="PF13515"/>
    </source>
</evidence>
<feature type="transmembrane region" description="Helical" evidence="5">
    <location>
        <begin position="70"/>
        <end position="87"/>
    </location>
</feature>
<feature type="transmembrane region" description="Helical" evidence="5">
    <location>
        <begin position="12"/>
        <end position="34"/>
    </location>
</feature>
<keyword evidence="2 5" id="KW-0812">Transmembrane</keyword>
<dbReference type="Proteomes" id="UP000637578">
    <property type="component" value="Unassembled WGS sequence"/>
</dbReference>
<dbReference type="AlphaFoldDB" id="A0A8J3CDG2"/>
<comment type="subcellular location">
    <subcellularLocation>
        <location evidence="1">Membrane</location>
        <topology evidence="1">Multi-pass membrane protein</topology>
    </subcellularLocation>
</comment>
<comment type="caution">
    <text evidence="7">The sequence shown here is derived from an EMBL/GenBank/DDBJ whole genome shotgun (WGS) entry which is preliminary data.</text>
</comment>
<feature type="domain" description="Integral membrane bound transporter" evidence="6">
    <location>
        <begin position="327"/>
        <end position="448"/>
    </location>
</feature>
<feature type="transmembrane region" description="Helical" evidence="5">
    <location>
        <begin position="46"/>
        <end position="64"/>
    </location>
</feature>
<evidence type="ECO:0000256" key="3">
    <source>
        <dbReference type="ARBA" id="ARBA00022989"/>
    </source>
</evidence>